<gene>
    <name evidence="1" type="ORF">PR048_005528</name>
</gene>
<comment type="caution">
    <text evidence="1">The sequence shown here is derived from an EMBL/GenBank/DDBJ whole genome shotgun (WGS) entry which is preliminary data.</text>
</comment>
<dbReference type="Proteomes" id="UP001159363">
    <property type="component" value="Chromosome 2"/>
</dbReference>
<accession>A0ABQ9I8F3</accession>
<keyword evidence="2" id="KW-1185">Reference proteome</keyword>
<name>A0ABQ9I8F3_9NEOP</name>
<reference evidence="1 2" key="1">
    <citation type="submission" date="2023-02" db="EMBL/GenBank/DDBJ databases">
        <title>LHISI_Scaffold_Assembly.</title>
        <authorList>
            <person name="Stuart O.P."/>
            <person name="Cleave R."/>
            <person name="Magrath M.J.L."/>
            <person name="Mikheyev A.S."/>
        </authorList>
    </citation>
    <scope>NUCLEOTIDE SEQUENCE [LARGE SCALE GENOMIC DNA]</scope>
    <source>
        <strain evidence="1">Daus_M_001</strain>
        <tissue evidence="1">Leg muscle</tissue>
    </source>
</reference>
<organism evidence="1 2">
    <name type="scientific">Dryococelus australis</name>
    <dbReference type="NCBI Taxonomy" id="614101"/>
    <lineage>
        <taxon>Eukaryota</taxon>
        <taxon>Metazoa</taxon>
        <taxon>Ecdysozoa</taxon>
        <taxon>Arthropoda</taxon>
        <taxon>Hexapoda</taxon>
        <taxon>Insecta</taxon>
        <taxon>Pterygota</taxon>
        <taxon>Neoptera</taxon>
        <taxon>Polyneoptera</taxon>
        <taxon>Phasmatodea</taxon>
        <taxon>Verophasmatodea</taxon>
        <taxon>Anareolatae</taxon>
        <taxon>Phasmatidae</taxon>
        <taxon>Eurycanthinae</taxon>
        <taxon>Dryococelus</taxon>
    </lineage>
</organism>
<proteinExistence type="predicted"/>
<evidence type="ECO:0000313" key="1">
    <source>
        <dbReference type="EMBL" id="KAJ8892947.1"/>
    </source>
</evidence>
<evidence type="ECO:0008006" key="3">
    <source>
        <dbReference type="Google" id="ProtNLM"/>
    </source>
</evidence>
<sequence>MRQKRKLAKPKHLENYELYVVYCLVNTAQESEEWKETIKKELESHNFKTWITVDLPENVKPIETKWVFRTKPDGTKKARLKAKGFQTDRTKLTEEFNAKDVGELQCFIGAELTIEEKRIELSQLKLIDKMLKRFNPEEYKGSASPTEDRS</sequence>
<evidence type="ECO:0000313" key="2">
    <source>
        <dbReference type="Proteomes" id="UP001159363"/>
    </source>
</evidence>
<dbReference type="EMBL" id="JARBHB010000002">
    <property type="protein sequence ID" value="KAJ8892947.1"/>
    <property type="molecule type" value="Genomic_DNA"/>
</dbReference>
<protein>
    <recommendedName>
        <fullName evidence="3">Reverse transcriptase Ty1/copia-type domain-containing protein</fullName>
    </recommendedName>
</protein>